<dbReference type="InterPro" id="IPR003439">
    <property type="entry name" value="ABC_transporter-like_ATP-bd"/>
</dbReference>
<feature type="domain" description="ABC transporter" evidence="5">
    <location>
        <begin position="4"/>
        <end position="252"/>
    </location>
</feature>
<keyword evidence="2" id="KW-0472">Membrane</keyword>
<keyword evidence="4 6" id="KW-0067">ATP-binding</keyword>
<keyword evidence="7" id="KW-1185">Reference proteome</keyword>
<dbReference type="GO" id="GO:0005524">
    <property type="term" value="F:ATP binding"/>
    <property type="evidence" value="ECO:0007669"/>
    <property type="project" value="UniProtKB-KW"/>
</dbReference>
<evidence type="ECO:0000259" key="5">
    <source>
        <dbReference type="PROSITE" id="PS50893"/>
    </source>
</evidence>
<evidence type="ECO:0000313" key="6">
    <source>
        <dbReference type="EMBL" id="MBD8051255.1"/>
    </source>
</evidence>
<evidence type="ECO:0000256" key="3">
    <source>
        <dbReference type="ARBA" id="ARBA00022741"/>
    </source>
</evidence>
<reference evidence="6" key="1">
    <citation type="submission" date="2020-09" db="EMBL/GenBank/DDBJ databases">
        <title>Genome seq and assembly of Limnohabitants sp.</title>
        <authorList>
            <person name="Chhetri G."/>
        </authorList>
    </citation>
    <scope>NUCLEOTIDE SEQUENCE</scope>
    <source>
        <strain evidence="6">JUR4</strain>
    </source>
</reference>
<dbReference type="CDD" id="cd03219">
    <property type="entry name" value="ABC_Mj1267_LivG_branched"/>
    <property type="match status" value="1"/>
</dbReference>
<accession>A0A927FH06</accession>
<sequence>MMALQVRDLKRHFGGVRALDGVSFELAAGHCVALIGPNGAGKSTCFACLAGQLQAQSGQVLWAGQPLLGLSPAQRLQRGVARTFQVAQTFEALTVLQNLQLVLSAGKLSWWDRLDQRSAQAAEAFLEAMDLQPMRHAVVADLSYGAKKRLELAMALAGWPDARIGTSAEVPRLLLLDEPAAGLAPAERQTMMALVRRVADSGVTVLYTEHNMDAVFGVADRVLVLMQGRLVADGRPEQVAQDPRVRQDYLGQGFSL</sequence>
<organism evidence="6 7">
    <name type="scientific">Limnohabitans radicicola</name>
    <dbReference type="NCBI Taxonomy" id="2771427"/>
    <lineage>
        <taxon>Bacteria</taxon>
        <taxon>Pseudomonadati</taxon>
        <taxon>Pseudomonadota</taxon>
        <taxon>Betaproteobacteria</taxon>
        <taxon>Burkholderiales</taxon>
        <taxon>Comamonadaceae</taxon>
        <taxon>Limnohabitans</taxon>
    </lineage>
</organism>
<evidence type="ECO:0000256" key="1">
    <source>
        <dbReference type="ARBA" id="ARBA00022448"/>
    </source>
</evidence>
<dbReference type="EMBL" id="JACYFT010000002">
    <property type="protein sequence ID" value="MBD8051255.1"/>
    <property type="molecule type" value="Genomic_DNA"/>
</dbReference>
<evidence type="ECO:0000256" key="2">
    <source>
        <dbReference type="ARBA" id="ARBA00022475"/>
    </source>
</evidence>
<dbReference type="GO" id="GO:0005886">
    <property type="term" value="C:plasma membrane"/>
    <property type="evidence" value="ECO:0007669"/>
    <property type="project" value="TreeGrafter"/>
</dbReference>
<dbReference type="RefSeq" id="WP_191819703.1">
    <property type="nucleotide sequence ID" value="NZ_JACYFT010000002.1"/>
</dbReference>
<evidence type="ECO:0000256" key="4">
    <source>
        <dbReference type="ARBA" id="ARBA00022840"/>
    </source>
</evidence>
<keyword evidence="3" id="KW-0547">Nucleotide-binding</keyword>
<dbReference type="Pfam" id="PF00005">
    <property type="entry name" value="ABC_tran"/>
    <property type="match status" value="1"/>
</dbReference>
<dbReference type="PANTHER" id="PTHR45772:SF9">
    <property type="entry name" value="CONSERVED COMPONENT OF ABC TRANSPORTER FOR NATURAL AMINO ACIDS"/>
    <property type="match status" value="1"/>
</dbReference>
<protein>
    <submittedName>
        <fullName evidence="6">ABC transporter ATP-binding protein</fullName>
    </submittedName>
</protein>
<dbReference type="GO" id="GO:0016887">
    <property type="term" value="F:ATP hydrolysis activity"/>
    <property type="evidence" value="ECO:0007669"/>
    <property type="project" value="InterPro"/>
</dbReference>
<comment type="caution">
    <text evidence="6">The sequence shown here is derived from an EMBL/GenBank/DDBJ whole genome shotgun (WGS) entry which is preliminary data.</text>
</comment>
<evidence type="ECO:0000313" key="7">
    <source>
        <dbReference type="Proteomes" id="UP000647424"/>
    </source>
</evidence>
<dbReference type="Gene3D" id="3.40.50.300">
    <property type="entry name" value="P-loop containing nucleotide triphosphate hydrolases"/>
    <property type="match status" value="1"/>
</dbReference>
<keyword evidence="1" id="KW-0813">Transport</keyword>
<keyword evidence="2" id="KW-1003">Cell membrane</keyword>
<dbReference type="AlphaFoldDB" id="A0A927FH06"/>
<dbReference type="SUPFAM" id="SSF52540">
    <property type="entry name" value="P-loop containing nucleoside triphosphate hydrolases"/>
    <property type="match status" value="1"/>
</dbReference>
<dbReference type="PROSITE" id="PS50893">
    <property type="entry name" value="ABC_TRANSPORTER_2"/>
    <property type="match status" value="1"/>
</dbReference>
<dbReference type="Proteomes" id="UP000647424">
    <property type="component" value="Unassembled WGS sequence"/>
</dbReference>
<dbReference type="SMART" id="SM00382">
    <property type="entry name" value="AAA"/>
    <property type="match status" value="1"/>
</dbReference>
<gene>
    <name evidence="6" type="ORF">IC609_11915</name>
</gene>
<dbReference type="InterPro" id="IPR027417">
    <property type="entry name" value="P-loop_NTPase"/>
</dbReference>
<name>A0A927FH06_9BURK</name>
<dbReference type="InterPro" id="IPR051120">
    <property type="entry name" value="ABC_AA/LPS_Transport"/>
</dbReference>
<dbReference type="PANTHER" id="PTHR45772">
    <property type="entry name" value="CONSERVED COMPONENT OF ABC TRANSPORTER FOR NATURAL AMINO ACIDS-RELATED"/>
    <property type="match status" value="1"/>
</dbReference>
<dbReference type="InterPro" id="IPR003593">
    <property type="entry name" value="AAA+_ATPase"/>
</dbReference>
<proteinExistence type="predicted"/>